<feature type="domain" description="Nucleotidyl transferase" evidence="1">
    <location>
        <begin position="2"/>
        <end position="214"/>
    </location>
</feature>
<proteinExistence type="predicted"/>
<dbReference type="CDD" id="cd04181">
    <property type="entry name" value="NTP_transferase"/>
    <property type="match status" value="1"/>
</dbReference>
<evidence type="ECO:0000313" key="3">
    <source>
        <dbReference type="Proteomes" id="UP000226592"/>
    </source>
</evidence>
<evidence type="ECO:0000259" key="1">
    <source>
        <dbReference type="Pfam" id="PF00483"/>
    </source>
</evidence>
<dbReference type="PANTHER" id="PTHR22572">
    <property type="entry name" value="SUGAR-1-PHOSPHATE GUANYL TRANSFERASE"/>
    <property type="match status" value="1"/>
</dbReference>
<dbReference type="Proteomes" id="UP000226592">
    <property type="component" value="Unassembled WGS sequence"/>
</dbReference>
<dbReference type="Gene3D" id="3.90.550.10">
    <property type="entry name" value="Spore Coat Polysaccharide Biosynthesis Protein SpsA, Chain A"/>
    <property type="match status" value="1"/>
</dbReference>
<dbReference type="EMBL" id="NZBU01000010">
    <property type="protein sequence ID" value="MAG22324.1"/>
    <property type="molecule type" value="Genomic_DNA"/>
</dbReference>
<gene>
    <name evidence="2" type="ORF">CL943_03405</name>
</gene>
<dbReference type="Pfam" id="PF00483">
    <property type="entry name" value="NTP_transferase"/>
    <property type="match status" value="1"/>
</dbReference>
<dbReference type="InterPro" id="IPR029044">
    <property type="entry name" value="Nucleotide-diphossugar_trans"/>
</dbReference>
<dbReference type="InterPro" id="IPR005835">
    <property type="entry name" value="NTP_transferase_dom"/>
</dbReference>
<evidence type="ECO:0000313" key="2">
    <source>
        <dbReference type="EMBL" id="MAG22324.1"/>
    </source>
</evidence>
<reference evidence="3" key="1">
    <citation type="submission" date="2017-09" db="EMBL/GenBank/DDBJ databases">
        <title>The Reconstruction of 2,631 Draft Metagenome-Assembled Genomes from the Global Oceans.</title>
        <authorList>
            <person name="Tully B.J."/>
            <person name="Graham E.D."/>
            <person name="Heidelberg J.F."/>
        </authorList>
    </citation>
    <scope>NUCLEOTIDE SEQUENCE [LARGE SCALE GENOMIC DNA]</scope>
</reference>
<accession>A0A2D6M1M6</accession>
<dbReference type="AlphaFoldDB" id="A0A2D6M1M6"/>
<organism evidence="2 3">
    <name type="scientific">Candidatus Iainarchaeum sp</name>
    <dbReference type="NCBI Taxonomy" id="3101447"/>
    <lineage>
        <taxon>Archaea</taxon>
        <taxon>Candidatus Iainarchaeota</taxon>
        <taxon>Candidatus Iainarchaeia</taxon>
        <taxon>Candidatus Iainarchaeales</taxon>
        <taxon>Candidatus Iainarchaeaceae</taxon>
        <taxon>Candidatus Iainarchaeum</taxon>
    </lineage>
</organism>
<name>A0A2D6M1M6_9ARCH</name>
<protein>
    <recommendedName>
        <fullName evidence="1">Nucleotidyl transferase domain-containing protein</fullName>
    </recommendedName>
</protein>
<sequence length="223" mass="25189">MKAIILCGGKGKRLYPLTKNTPKILIKYKGKTVLEHIISHLKKHSIAEVILATGFLGEEIEQFVKAKKINATIVKERTPLGDAGAILNCKEYLDEDFLVYNGDLITEINLTKLINSYNKENLLTVVLKRNKIKIQEGIAELKGEKISEFKEKPILEFYTNCGIYIISSKALGFLKSGNSISKQLIPKILEQNKIGYFISESKWRDIGKDISLLREDNSEIYVA</sequence>
<dbReference type="SUPFAM" id="SSF53448">
    <property type="entry name" value="Nucleotide-diphospho-sugar transferases"/>
    <property type="match status" value="1"/>
</dbReference>
<dbReference type="InterPro" id="IPR050486">
    <property type="entry name" value="Mannose-1P_guanyltransferase"/>
</dbReference>
<comment type="caution">
    <text evidence="2">The sequence shown here is derived from an EMBL/GenBank/DDBJ whole genome shotgun (WGS) entry which is preliminary data.</text>
</comment>